<dbReference type="HOGENOM" id="CLU_2028528_0_0_1"/>
<dbReference type="Proteomes" id="UP000000286">
    <property type="component" value="Chromosome VII"/>
</dbReference>
<dbReference type="AlphaFoldDB" id="C8Z8V8"/>
<sequence length="122" mass="14391">MIYAQPLCYPRLSRLTHSYEALERRRRTFHCRNTCLFKNTLTVGTTISIKLICGLHYATQHTGSFTRHLLHCTSFAFAKLNVARCNYYTVHPSSPFLNFTFSLDFTHRTYKVTFINIEINYR</sequence>
<evidence type="ECO:0000313" key="2">
    <source>
        <dbReference type="Proteomes" id="UP000000286"/>
    </source>
</evidence>
<dbReference type="EMBL" id="FN393070">
    <property type="protein sequence ID" value="CAY79824.1"/>
    <property type="molecule type" value="Genomic_DNA"/>
</dbReference>
<proteinExistence type="predicted"/>
<organism evidence="1 2">
    <name type="scientific">Saccharomyces cerevisiae (strain Lalvin EC1118 / Prise de mousse)</name>
    <name type="common">Baker's yeast</name>
    <dbReference type="NCBI Taxonomy" id="643680"/>
    <lineage>
        <taxon>Eukaryota</taxon>
        <taxon>Fungi</taxon>
        <taxon>Dikarya</taxon>
        <taxon>Ascomycota</taxon>
        <taxon>Saccharomycotina</taxon>
        <taxon>Saccharomycetes</taxon>
        <taxon>Saccharomycetales</taxon>
        <taxon>Saccharomycetaceae</taxon>
        <taxon>Saccharomyces</taxon>
    </lineage>
</organism>
<accession>C8Z8V8</accession>
<reference evidence="1 2" key="1">
    <citation type="journal article" date="2009" name="Proc. Natl. Acad. Sci. U.S.A.">
        <title>Eukaryote-to-eukaryote gene transfer events revealed by the genome sequence of the wine yeast Saccharomyces cerevisiae EC1118.</title>
        <authorList>
            <person name="Novo M."/>
            <person name="Bigey F."/>
            <person name="Beyne E."/>
            <person name="Galeote V."/>
            <person name="Gavory F."/>
            <person name="Mallet S."/>
            <person name="Cambot B."/>
            <person name="Legras J.L."/>
            <person name="Wincker P."/>
            <person name="Casaregola S."/>
            <person name="Dequin S."/>
        </authorList>
    </citation>
    <scope>NUCLEOTIDE SEQUENCE [LARGE SCALE GENOMIC DNA]</scope>
    <source>
        <strain evidence="2">Lalvin EC1118 / Prise de mousse</strain>
    </source>
</reference>
<protein>
    <submittedName>
        <fullName evidence="1">EC1118_1G1_3719p</fullName>
    </submittedName>
</protein>
<gene>
    <name evidence="1" type="ORF">EC1118_1G1_3719g</name>
</gene>
<evidence type="ECO:0000313" key="1">
    <source>
        <dbReference type="EMBL" id="CAY79824.1"/>
    </source>
</evidence>
<name>C8Z8V8_YEAS8</name>